<accession>A0A645HUA6</accession>
<sequence>MRYADISIHDVAGNFNIFMNRFAPVKLASSFNKTFAEKRKYDISLYIKSGVVFHHNGVDRIIKCFLESLEFYAVLRQQNIICVKPEIKIFCCLVKSMVSCCGKIINPYKVVYGFNIFARDFFCRIR</sequence>
<organism evidence="1">
    <name type="scientific">bioreactor metagenome</name>
    <dbReference type="NCBI Taxonomy" id="1076179"/>
    <lineage>
        <taxon>unclassified sequences</taxon>
        <taxon>metagenomes</taxon>
        <taxon>ecological metagenomes</taxon>
    </lineage>
</organism>
<protein>
    <submittedName>
        <fullName evidence="1">Uncharacterized protein</fullName>
    </submittedName>
</protein>
<gene>
    <name evidence="1" type="ORF">SDC9_190114</name>
</gene>
<evidence type="ECO:0000313" key="1">
    <source>
        <dbReference type="EMBL" id="MPN42557.1"/>
    </source>
</evidence>
<dbReference type="AlphaFoldDB" id="A0A645HUA6"/>
<comment type="caution">
    <text evidence="1">The sequence shown here is derived from an EMBL/GenBank/DDBJ whole genome shotgun (WGS) entry which is preliminary data.</text>
</comment>
<reference evidence="1" key="1">
    <citation type="submission" date="2019-08" db="EMBL/GenBank/DDBJ databases">
        <authorList>
            <person name="Kucharzyk K."/>
            <person name="Murdoch R.W."/>
            <person name="Higgins S."/>
            <person name="Loffler F."/>
        </authorList>
    </citation>
    <scope>NUCLEOTIDE SEQUENCE</scope>
</reference>
<proteinExistence type="predicted"/>
<dbReference type="EMBL" id="VSSQ01100369">
    <property type="protein sequence ID" value="MPN42557.1"/>
    <property type="molecule type" value="Genomic_DNA"/>
</dbReference>
<name>A0A645HUA6_9ZZZZ</name>